<reference evidence="2" key="1">
    <citation type="journal article" date="2021" name="Mol. Plant Microbe Interact.">
        <title>Telomere to telomere genome assembly of Fusarium musae F31, causal agent of crown rot disease of banana.</title>
        <authorList>
            <person name="Degradi L."/>
            <person name="Tava V."/>
            <person name="Kunova A."/>
            <person name="Cortesi P."/>
            <person name="Saracchi M."/>
            <person name="Pasquali M."/>
        </authorList>
    </citation>
    <scope>NUCLEOTIDE SEQUENCE</scope>
    <source>
        <strain evidence="2">F31</strain>
    </source>
</reference>
<organism evidence="2 3">
    <name type="scientific">Fusarium musae</name>
    <dbReference type="NCBI Taxonomy" id="1042133"/>
    <lineage>
        <taxon>Eukaryota</taxon>
        <taxon>Fungi</taxon>
        <taxon>Dikarya</taxon>
        <taxon>Ascomycota</taxon>
        <taxon>Pezizomycotina</taxon>
        <taxon>Sordariomycetes</taxon>
        <taxon>Hypocreomycetidae</taxon>
        <taxon>Hypocreales</taxon>
        <taxon>Nectriaceae</taxon>
        <taxon>Fusarium</taxon>
    </lineage>
</organism>
<dbReference type="AlphaFoldDB" id="A0A9P8DE97"/>
<proteinExistence type="predicted"/>
<protein>
    <submittedName>
        <fullName evidence="2">Uncharacterized protein</fullName>
    </submittedName>
</protein>
<keyword evidence="1" id="KW-0472">Membrane</keyword>
<dbReference type="EMBL" id="JAHBCI010000006">
    <property type="protein sequence ID" value="KAG9500349.1"/>
    <property type="molecule type" value="Genomic_DNA"/>
</dbReference>
<feature type="transmembrane region" description="Helical" evidence="1">
    <location>
        <begin position="12"/>
        <end position="31"/>
    </location>
</feature>
<dbReference type="Proteomes" id="UP000827133">
    <property type="component" value="Unassembled WGS sequence"/>
</dbReference>
<accession>A0A9P8DE97</accession>
<evidence type="ECO:0000256" key="1">
    <source>
        <dbReference type="SAM" id="Phobius"/>
    </source>
</evidence>
<keyword evidence="1" id="KW-1133">Transmembrane helix</keyword>
<evidence type="ECO:0000313" key="3">
    <source>
        <dbReference type="Proteomes" id="UP000827133"/>
    </source>
</evidence>
<keyword evidence="1" id="KW-0812">Transmembrane</keyword>
<name>A0A9P8DE97_9HYPO</name>
<gene>
    <name evidence="2" type="ORF">J7337_008825</name>
</gene>
<dbReference type="RefSeq" id="XP_044679349.1">
    <property type="nucleotide sequence ID" value="XM_044826432.1"/>
</dbReference>
<dbReference type="GeneID" id="68316681"/>
<keyword evidence="3" id="KW-1185">Reference proteome</keyword>
<evidence type="ECO:0000313" key="2">
    <source>
        <dbReference type="EMBL" id="KAG9500349.1"/>
    </source>
</evidence>
<comment type="caution">
    <text evidence="2">The sequence shown here is derived from an EMBL/GenBank/DDBJ whole genome shotgun (WGS) entry which is preliminary data.</text>
</comment>
<sequence>MGFPSNTASNAVIYVTYALFLFVSDLAYIFVLKANHHNRLMGTGIAWKMRNQSKADFLSGNGTQTAFPLALNFIASGE</sequence>
<dbReference type="KEGG" id="fmu:J7337_008825"/>